<accession>A0A8J5K2P3</accession>
<dbReference type="EMBL" id="JAHLQT010020701">
    <property type="protein sequence ID" value="KAG7168091.1"/>
    <property type="molecule type" value="Genomic_DNA"/>
</dbReference>
<reference evidence="2" key="1">
    <citation type="journal article" date="2021" name="Sci. Adv.">
        <title>The American lobster genome reveals insights on longevity, neural, and immune adaptations.</title>
        <authorList>
            <person name="Polinski J.M."/>
            <person name="Zimin A.V."/>
            <person name="Clark K.F."/>
            <person name="Kohn A.B."/>
            <person name="Sadowski N."/>
            <person name="Timp W."/>
            <person name="Ptitsyn A."/>
            <person name="Khanna P."/>
            <person name="Romanova D.Y."/>
            <person name="Williams P."/>
            <person name="Greenwood S.J."/>
            <person name="Moroz L.L."/>
            <person name="Walt D.R."/>
            <person name="Bodnar A.G."/>
        </authorList>
    </citation>
    <scope>NUCLEOTIDE SEQUENCE</scope>
    <source>
        <strain evidence="2">GMGI-L3</strain>
    </source>
</reference>
<protein>
    <submittedName>
        <fullName evidence="2">Uncharacterized protein</fullName>
    </submittedName>
</protein>
<evidence type="ECO:0000313" key="3">
    <source>
        <dbReference type="Proteomes" id="UP000747542"/>
    </source>
</evidence>
<keyword evidence="3" id="KW-1185">Reference proteome</keyword>
<proteinExistence type="predicted"/>
<sequence length="95" mass="10721">MLSWWQKRGCGNRQADILLAEAAQLLRRVLIEVKKNANPLPLAVNTQHFQKEQTPTAKKCINFILDVISQDSTNPNKRETSRSVTTCYSIPPKGT</sequence>
<comment type="caution">
    <text evidence="2">The sequence shown here is derived from an EMBL/GenBank/DDBJ whole genome shotgun (WGS) entry which is preliminary data.</text>
</comment>
<dbReference type="Proteomes" id="UP000747542">
    <property type="component" value="Unassembled WGS sequence"/>
</dbReference>
<feature type="region of interest" description="Disordered" evidence="1">
    <location>
        <begin position="72"/>
        <end position="95"/>
    </location>
</feature>
<gene>
    <name evidence="2" type="ORF">Hamer_G023118</name>
</gene>
<name>A0A8J5K2P3_HOMAM</name>
<evidence type="ECO:0000256" key="1">
    <source>
        <dbReference type="SAM" id="MobiDB-lite"/>
    </source>
</evidence>
<organism evidence="2 3">
    <name type="scientific">Homarus americanus</name>
    <name type="common">American lobster</name>
    <dbReference type="NCBI Taxonomy" id="6706"/>
    <lineage>
        <taxon>Eukaryota</taxon>
        <taxon>Metazoa</taxon>
        <taxon>Ecdysozoa</taxon>
        <taxon>Arthropoda</taxon>
        <taxon>Crustacea</taxon>
        <taxon>Multicrustacea</taxon>
        <taxon>Malacostraca</taxon>
        <taxon>Eumalacostraca</taxon>
        <taxon>Eucarida</taxon>
        <taxon>Decapoda</taxon>
        <taxon>Pleocyemata</taxon>
        <taxon>Astacidea</taxon>
        <taxon>Nephropoidea</taxon>
        <taxon>Nephropidae</taxon>
        <taxon>Homarus</taxon>
    </lineage>
</organism>
<evidence type="ECO:0000313" key="2">
    <source>
        <dbReference type="EMBL" id="KAG7168091.1"/>
    </source>
</evidence>
<dbReference type="AlphaFoldDB" id="A0A8J5K2P3"/>